<accession>A0A9D4LM54</accession>
<protein>
    <submittedName>
        <fullName evidence="1">Uncharacterized protein</fullName>
    </submittedName>
</protein>
<sequence length="84" mass="9507">MCCFLCELNDHEEEDYTDAVSADDYYGRQLEEYILITAIVQPPLEMKMCASSLPSPRFTSFTSPWWRTATGSLCGVTSLVRFPA</sequence>
<dbReference type="EMBL" id="JAIWYP010000002">
    <property type="protein sequence ID" value="KAH3860259.1"/>
    <property type="molecule type" value="Genomic_DNA"/>
</dbReference>
<reference evidence="1" key="2">
    <citation type="submission" date="2020-11" db="EMBL/GenBank/DDBJ databases">
        <authorList>
            <person name="McCartney M.A."/>
            <person name="Auch B."/>
            <person name="Kono T."/>
            <person name="Mallez S."/>
            <person name="Becker A."/>
            <person name="Gohl D.M."/>
            <person name="Silverstein K.A.T."/>
            <person name="Koren S."/>
            <person name="Bechman K.B."/>
            <person name="Herman A."/>
            <person name="Abrahante J.E."/>
            <person name="Garbe J."/>
        </authorList>
    </citation>
    <scope>NUCLEOTIDE SEQUENCE</scope>
    <source>
        <strain evidence="1">Duluth1</strain>
        <tissue evidence="1">Whole animal</tissue>
    </source>
</reference>
<name>A0A9D4LM54_DREPO</name>
<evidence type="ECO:0000313" key="1">
    <source>
        <dbReference type="EMBL" id="KAH3860259.1"/>
    </source>
</evidence>
<organism evidence="1 2">
    <name type="scientific">Dreissena polymorpha</name>
    <name type="common">Zebra mussel</name>
    <name type="synonym">Mytilus polymorpha</name>
    <dbReference type="NCBI Taxonomy" id="45954"/>
    <lineage>
        <taxon>Eukaryota</taxon>
        <taxon>Metazoa</taxon>
        <taxon>Spiralia</taxon>
        <taxon>Lophotrochozoa</taxon>
        <taxon>Mollusca</taxon>
        <taxon>Bivalvia</taxon>
        <taxon>Autobranchia</taxon>
        <taxon>Heteroconchia</taxon>
        <taxon>Euheterodonta</taxon>
        <taxon>Imparidentia</taxon>
        <taxon>Neoheterodontei</taxon>
        <taxon>Myida</taxon>
        <taxon>Dreissenoidea</taxon>
        <taxon>Dreissenidae</taxon>
        <taxon>Dreissena</taxon>
    </lineage>
</organism>
<gene>
    <name evidence="1" type="ORF">DPMN_023152</name>
</gene>
<proteinExistence type="predicted"/>
<evidence type="ECO:0000313" key="2">
    <source>
        <dbReference type="Proteomes" id="UP000828390"/>
    </source>
</evidence>
<reference evidence="1" key="1">
    <citation type="journal article" date="2019" name="bioRxiv">
        <title>The Genome of the Zebra Mussel, Dreissena polymorpha: A Resource for Invasive Species Research.</title>
        <authorList>
            <person name="McCartney M.A."/>
            <person name="Auch B."/>
            <person name="Kono T."/>
            <person name="Mallez S."/>
            <person name="Zhang Y."/>
            <person name="Obille A."/>
            <person name="Becker A."/>
            <person name="Abrahante J.E."/>
            <person name="Garbe J."/>
            <person name="Badalamenti J.P."/>
            <person name="Herman A."/>
            <person name="Mangelson H."/>
            <person name="Liachko I."/>
            <person name="Sullivan S."/>
            <person name="Sone E.D."/>
            <person name="Koren S."/>
            <person name="Silverstein K.A.T."/>
            <person name="Beckman K.B."/>
            <person name="Gohl D.M."/>
        </authorList>
    </citation>
    <scope>NUCLEOTIDE SEQUENCE</scope>
    <source>
        <strain evidence="1">Duluth1</strain>
        <tissue evidence="1">Whole animal</tissue>
    </source>
</reference>
<dbReference type="Proteomes" id="UP000828390">
    <property type="component" value="Unassembled WGS sequence"/>
</dbReference>
<comment type="caution">
    <text evidence="1">The sequence shown here is derived from an EMBL/GenBank/DDBJ whole genome shotgun (WGS) entry which is preliminary data.</text>
</comment>
<keyword evidence="2" id="KW-1185">Reference proteome</keyword>
<dbReference type="AlphaFoldDB" id="A0A9D4LM54"/>